<evidence type="ECO:0000313" key="13">
    <source>
        <dbReference type="EMBL" id="GFY44006.1"/>
    </source>
</evidence>
<dbReference type="InterPro" id="IPR001681">
    <property type="entry name" value="Neurokn_rcpt"/>
</dbReference>
<dbReference type="SUPFAM" id="SSF81321">
    <property type="entry name" value="Family A G protein-coupled receptor-like"/>
    <property type="match status" value="1"/>
</dbReference>
<keyword evidence="4 11" id="KW-0812">Transmembrane</keyword>
<dbReference type="Gene3D" id="1.20.1070.10">
    <property type="entry name" value="Rhodopsin 7-helix transmembrane proteins"/>
    <property type="match status" value="1"/>
</dbReference>
<evidence type="ECO:0000256" key="2">
    <source>
        <dbReference type="ARBA" id="ARBA00010663"/>
    </source>
</evidence>
<feature type="transmembrane region" description="Helical" evidence="11">
    <location>
        <begin position="16"/>
        <end position="34"/>
    </location>
</feature>
<evidence type="ECO:0000256" key="11">
    <source>
        <dbReference type="SAM" id="Phobius"/>
    </source>
</evidence>
<evidence type="ECO:0000256" key="8">
    <source>
        <dbReference type="ARBA" id="ARBA00023170"/>
    </source>
</evidence>
<dbReference type="PRINTS" id="PR00237">
    <property type="entry name" value="GPCRRHODOPSN"/>
</dbReference>
<keyword evidence="6" id="KW-0297">G-protein coupled receptor</keyword>
<name>A0A8X6X206_9ARAC</name>
<dbReference type="PANTHER" id="PTHR46925">
    <property type="entry name" value="G-PROTEIN COUPLED RECEPTOR TKR-1-RELATED"/>
    <property type="match status" value="1"/>
</dbReference>
<comment type="similarity">
    <text evidence="2">Belongs to the G-protein coupled receptor 1 family.</text>
</comment>
<keyword evidence="3" id="KW-1003">Cell membrane</keyword>
<dbReference type="Proteomes" id="UP000886998">
    <property type="component" value="Unassembled WGS sequence"/>
</dbReference>
<evidence type="ECO:0000256" key="4">
    <source>
        <dbReference type="ARBA" id="ARBA00022692"/>
    </source>
</evidence>
<dbReference type="OrthoDB" id="5981855at2759"/>
<feature type="transmembrane region" description="Helical" evidence="11">
    <location>
        <begin position="200"/>
        <end position="218"/>
    </location>
</feature>
<dbReference type="InterPro" id="IPR000276">
    <property type="entry name" value="GPCR_Rhodpsn"/>
</dbReference>
<evidence type="ECO:0000259" key="12">
    <source>
        <dbReference type="PROSITE" id="PS50262"/>
    </source>
</evidence>
<dbReference type="InterPro" id="IPR017452">
    <property type="entry name" value="GPCR_Rhodpsn_7TM"/>
</dbReference>
<dbReference type="AlphaFoldDB" id="A0A8X6X206"/>
<evidence type="ECO:0000256" key="5">
    <source>
        <dbReference type="ARBA" id="ARBA00022989"/>
    </source>
</evidence>
<keyword evidence="8 13" id="KW-0675">Receptor</keyword>
<gene>
    <name evidence="13" type="primary">TkR99D</name>
    <name evidence="13" type="ORF">TNIN_445291</name>
</gene>
<proteinExistence type="inferred from homology"/>
<sequence length="305" mass="35578">MHPLKPRMSRATTLNITVWIWILSVILSFPNLLYSVTRIETFVNGDHRVICYMEWPDGPMTQSDDEYMYVKSMVYETSVISAEDRAACIVAAVGEVRDTLCIFANIQRRDPCGDVRAPHHFDDFHILQSGPRTVGKPEYRGMHPETERERQIEEKIVKMMIVVVVIFAVCWLPYHVYFLLAHHLPWIITVSNVQHTYLSIYWLAMSNSMYNPIIYCWMNSRFRQGFKRVFCCCKWKEEHVNPFEKRNFATVRHSYSEPYTETRVTINGNTNLALHTVTESLNGSHTSSTPFLTPKTPRAERFSNV</sequence>
<evidence type="ECO:0000256" key="7">
    <source>
        <dbReference type="ARBA" id="ARBA00023136"/>
    </source>
</evidence>
<dbReference type="GO" id="GO:0004995">
    <property type="term" value="F:tachykinin receptor activity"/>
    <property type="evidence" value="ECO:0007669"/>
    <property type="project" value="InterPro"/>
</dbReference>
<dbReference type="PANTHER" id="PTHR46925:SF2">
    <property type="entry name" value="G-PROTEIN COUPLED RECEPTOR TKR-1-RELATED"/>
    <property type="match status" value="1"/>
</dbReference>
<dbReference type="GO" id="GO:0005886">
    <property type="term" value="C:plasma membrane"/>
    <property type="evidence" value="ECO:0007669"/>
    <property type="project" value="UniProtKB-SubCell"/>
</dbReference>
<evidence type="ECO:0000256" key="9">
    <source>
        <dbReference type="ARBA" id="ARBA00023224"/>
    </source>
</evidence>
<feature type="transmembrane region" description="Helical" evidence="11">
    <location>
        <begin position="156"/>
        <end position="180"/>
    </location>
</feature>
<keyword evidence="9" id="KW-0807">Transducer</keyword>
<evidence type="ECO:0000256" key="1">
    <source>
        <dbReference type="ARBA" id="ARBA00004651"/>
    </source>
</evidence>
<feature type="compositionally biased region" description="Polar residues" evidence="10">
    <location>
        <begin position="281"/>
        <end position="291"/>
    </location>
</feature>
<evidence type="ECO:0000256" key="10">
    <source>
        <dbReference type="SAM" id="MobiDB-lite"/>
    </source>
</evidence>
<dbReference type="PROSITE" id="PS50262">
    <property type="entry name" value="G_PROTEIN_RECEP_F1_2"/>
    <property type="match status" value="1"/>
</dbReference>
<keyword evidence="5 11" id="KW-1133">Transmembrane helix</keyword>
<evidence type="ECO:0000256" key="3">
    <source>
        <dbReference type="ARBA" id="ARBA00022475"/>
    </source>
</evidence>
<feature type="region of interest" description="Disordered" evidence="10">
    <location>
        <begin position="281"/>
        <end position="305"/>
    </location>
</feature>
<dbReference type="EMBL" id="BMAV01003997">
    <property type="protein sequence ID" value="GFY44006.1"/>
    <property type="molecule type" value="Genomic_DNA"/>
</dbReference>
<keyword evidence="14" id="KW-1185">Reference proteome</keyword>
<keyword evidence="7 11" id="KW-0472">Membrane</keyword>
<protein>
    <submittedName>
        <fullName evidence="13">Tachykinin-like peptides receptor 99D</fullName>
    </submittedName>
</protein>
<accession>A0A8X6X206</accession>
<dbReference type="Pfam" id="PF00001">
    <property type="entry name" value="7tm_1"/>
    <property type="match status" value="1"/>
</dbReference>
<comment type="caution">
    <text evidence="13">The sequence shown here is derived from an EMBL/GenBank/DDBJ whole genome shotgun (WGS) entry which is preliminary data.</text>
</comment>
<evidence type="ECO:0000313" key="14">
    <source>
        <dbReference type="Proteomes" id="UP000886998"/>
    </source>
</evidence>
<comment type="subcellular location">
    <subcellularLocation>
        <location evidence="1">Cell membrane</location>
        <topology evidence="1">Multi-pass membrane protein</topology>
    </subcellularLocation>
</comment>
<feature type="domain" description="G-protein coupled receptors family 1 profile" evidence="12">
    <location>
        <begin position="1"/>
        <end position="215"/>
    </location>
</feature>
<organism evidence="13 14">
    <name type="scientific">Trichonephila inaurata madagascariensis</name>
    <dbReference type="NCBI Taxonomy" id="2747483"/>
    <lineage>
        <taxon>Eukaryota</taxon>
        <taxon>Metazoa</taxon>
        <taxon>Ecdysozoa</taxon>
        <taxon>Arthropoda</taxon>
        <taxon>Chelicerata</taxon>
        <taxon>Arachnida</taxon>
        <taxon>Araneae</taxon>
        <taxon>Araneomorphae</taxon>
        <taxon>Entelegynae</taxon>
        <taxon>Araneoidea</taxon>
        <taxon>Nephilidae</taxon>
        <taxon>Trichonephila</taxon>
        <taxon>Trichonephila inaurata</taxon>
    </lineage>
</organism>
<evidence type="ECO:0000256" key="6">
    <source>
        <dbReference type="ARBA" id="ARBA00023040"/>
    </source>
</evidence>
<reference evidence="13" key="1">
    <citation type="submission" date="2020-08" db="EMBL/GenBank/DDBJ databases">
        <title>Multicomponent nature underlies the extraordinary mechanical properties of spider dragline silk.</title>
        <authorList>
            <person name="Kono N."/>
            <person name="Nakamura H."/>
            <person name="Mori M."/>
            <person name="Yoshida Y."/>
            <person name="Ohtoshi R."/>
            <person name="Malay A.D."/>
            <person name="Moran D.A.P."/>
            <person name="Tomita M."/>
            <person name="Numata K."/>
            <person name="Arakawa K."/>
        </authorList>
    </citation>
    <scope>NUCLEOTIDE SEQUENCE</scope>
</reference>